<feature type="compositionally biased region" description="Polar residues" evidence="1">
    <location>
        <begin position="770"/>
        <end position="782"/>
    </location>
</feature>
<dbReference type="STRING" id="91928.A0A0D1ZVI8"/>
<dbReference type="Proteomes" id="UP000053328">
    <property type="component" value="Unassembled WGS sequence"/>
</dbReference>
<dbReference type="GeneID" id="27331009"/>
<sequence length="807" mass="90445">MEDDLATKASETVDRVEKELISTLKHKEPVYPRLEQQLARLRTACQDCIFASFELATTRKVESRLWDAHSKVNKTFRVFLARFREGESKKKHVERRKAEKLYLDFIKSSMRFYRGYVQRLASHFADIPEVFEVARKFNLDASSVDSSQPVDLALKRQIIRSCYLTLIQLGDLSRYRETELQTKERNWGPAKGYYELATTLDPSSGMSYNQLAVIALADQDHLRAVYYLYRAISAPNPAPQAEGNLKIEFRKVKSKLTQGKPLSDVASTSDANTDLLHRFLLFHARCFEAGFVDHGDLQSEILNLLANELQAKRSDNLLRKFCLINIAAEKYAADKAIAVGGGDIPSAAGSYQMLFHLNILTFTRLLKMLFEELQRHGPVRSDVLSVLCKRLLPHLRLYSDWFLTNVNYLLASSSSQTELSELWQIYAQTITLLIQRFAVPTIPDIAYLLEEDQDTLGFTPFQKSIGEERFHDSANDVKPVYSESTFGERSVENEMLYRIKGLVKDGLFLCQRTGQFEPDSNLTNAVPLVFAGKQLIYTGQGDLQTLSSMGSSIHINSSAGSIDVDNLDRVSSSLNAFSQRPAHPDGVSEAVLKSTMENMVIDLTEREEPAQFELQSDLSPRSMKTPYAQGFPRRSSQLSHGPDVMPEQTHSFRLSTGSLSGLPGQIGGRPIIPPVTHSPFTPTAEESGFSPRTGIVRRPDSLAFPAQLNSAVQFNAQIKHMQQQIEIMSSPLESFQPTMSSHYGTPTHLPSWSRIDETDKLPLSPWQDLGQVQRTGLSTRSPEPSPFGAIGEARPKSSRAPTSGQHG</sequence>
<dbReference type="InterPro" id="IPR018834">
    <property type="entry name" value="DNA/RNA-bd_Est1-type"/>
</dbReference>
<dbReference type="VEuPathDB" id="FungiDB:PV08_03926"/>
<evidence type="ECO:0000259" key="2">
    <source>
        <dbReference type="Pfam" id="PF10373"/>
    </source>
</evidence>
<evidence type="ECO:0000259" key="3">
    <source>
        <dbReference type="Pfam" id="PF10374"/>
    </source>
</evidence>
<dbReference type="PANTHER" id="PTHR15696">
    <property type="entry name" value="SMG-7 SUPPRESSOR WITH MORPHOLOGICAL EFFECT ON GENITALIA PROTEIN 7"/>
    <property type="match status" value="1"/>
</dbReference>
<reference evidence="4 5" key="1">
    <citation type="submission" date="2015-01" db="EMBL/GenBank/DDBJ databases">
        <title>The Genome Sequence of Exophiala spinifera CBS89968.</title>
        <authorList>
            <consortium name="The Broad Institute Genomics Platform"/>
            <person name="Cuomo C."/>
            <person name="de Hoog S."/>
            <person name="Gorbushina A."/>
            <person name="Stielow B."/>
            <person name="Teixiera M."/>
            <person name="Abouelleil A."/>
            <person name="Chapman S.B."/>
            <person name="Priest M."/>
            <person name="Young S.K."/>
            <person name="Wortman J."/>
            <person name="Nusbaum C."/>
            <person name="Birren B."/>
        </authorList>
    </citation>
    <scope>NUCLEOTIDE SEQUENCE [LARGE SCALE GENOMIC DNA]</scope>
    <source>
        <strain evidence="4 5">CBS 89968</strain>
    </source>
</reference>
<dbReference type="RefSeq" id="XP_016236953.1">
    <property type="nucleotide sequence ID" value="XM_016378276.1"/>
</dbReference>
<proteinExistence type="predicted"/>
<evidence type="ECO:0000256" key="1">
    <source>
        <dbReference type="SAM" id="MobiDB-lite"/>
    </source>
</evidence>
<protein>
    <recommendedName>
        <fullName evidence="6">DNA/RNA-binding domain-containing protein</fullName>
    </recommendedName>
</protein>
<dbReference type="SUPFAM" id="SSF48452">
    <property type="entry name" value="TPR-like"/>
    <property type="match status" value="1"/>
</dbReference>
<feature type="domain" description="Telomerase activating protein Est1-like N-terminal" evidence="3">
    <location>
        <begin position="60"/>
        <end position="178"/>
    </location>
</feature>
<accession>A0A0D1ZVI8</accession>
<dbReference type="InterPro" id="IPR045153">
    <property type="entry name" value="Est1/Ebs1-like"/>
</dbReference>
<evidence type="ECO:0000313" key="5">
    <source>
        <dbReference type="Proteomes" id="UP000053328"/>
    </source>
</evidence>
<dbReference type="InterPro" id="IPR019458">
    <property type="entry name" value="Est1-like_N"/>
</dbReference>
<evidence type="ECO:0008006" key="6">
    <source>
        <dbReference type="Google" id="ProtNLM"/>
    </source>
</evidence>
<evidence type="ECO:0000313" key="4">
    <source>
        <dbReference type="EMBL" id="KIW16737.1"/>
    </source>
</evidence>
<feature type="domain" description="DNA/RNA-binding" evidence="2">
    <location>
        <begin position="190"/>
        <end position="463"/>
    </location>
</feature>
<dbReference type="PANTHER" id="PTHR15696:SF36">
    <property type="entry name" value="NONSENSE-MEDIATED MRNA DECAY FACTOR"/>
    <property type="match status" value="1"/>
</dbReference>
<dbReference type="OrthoDB" id="69928at2759"/>
<dbReference type="HOGENOM" id="CLU_013363_1_1_1"/>
<dbReference type="Pfam" id="PF10374">
    <property type="entry name" value="EST1"/>
    <property type="match status" value="1"/>
</dbReference>
<keyword evidence="5" id="KW-1185">Reference proteome</keyword>
<dbReference type="InterPro" id="IPR011990">
    <property type="entry name" value="TPR-like_helical_dom_sf"/>
</dbReference>
<dbReference type="Gene3D" id="1.25.40.10">
    <property type="entry name" value="Tetratricopeptide repeat domain"/>
    <property type="match status" value="1"/>
</dbReference>
<feature type="region of interest" description="Disordered" evidence="1">
    <location>
        <begin position="621"/>
        <end position="648"/>
    </location>
</feature>
<dbReference type="AlphaFoldDB" id="A0A0D1ZVI8"/>
<organism evidence="4 5">
    <name type="scientific">Exophiala spinifera</name>
    <dbReference type="NCBI Taxonomy" id="91928"/>
    <lineage>
        <taxon>Eukaryota</taxon>
        <taxon>Fungi</taxon>
        <taxon>Dikarya</taxon>
        <taxon>Ascomycota</taxon>
        <taxon>Pezizomycotina</taxon>
        <taxon>Eurotiomycetes</taxon>
        <taxon>Chaetothyriomycetidae</taxon>
        <taxon>Chaetothyriales</taxon>
        <taxon>Herpotrichiellaceae</taxon>
        <taxon>Exophiala</taxon>
    </lineage>
</organism>
<dbReference type="Pfam" id="PF10373">
    <property type="entry name" value="EST1_DNA_bind"/>
    <property type="match status" value="1"/>
</dbReference>
<dbReference type="EMBL" id="KN847494">
    <property type="protein sequence ID" value="KIW16737.1"/>
    <property type="molecule type" value="Genomic_DNA"/>
</dbReference>
<name>A0A0D1ZVI8_9EURO</name>
<feature type="region of interest" description="Disordered" evidence="1">
    <location>
        <begin position="763"/>
        <end position="807"/>
    </location>
</feature>
<gene>
    <name evidence="4" type="ORF">PV08_03926</name>
</gene>